<keyword evidence="4" id="KW-1185">Reference proteome</keyword>
<accession>A0A4R2KVD8</accession>
<evidence type="ECO:0000256" key="1">
    <source>
        <dbReference type="ARBA" id="ARBA00022500"/>
    </source>
</evidence>
<evidence type="ECO:0000313" key="4">
    <source>
        <dbReference type="Proteomes" id="UP000294919"/>
    </source>
</evidence>
<dbReference type="Pfam" id="PF13690">
    <property type="entry name" value="CheX"/>
    <property type="match status" value="1"/>
</dbReference>
<dbReference type="InterPro" id="IPR038756">
    <property type="entry name" value="CheX-like"/>
</dbReference>
<organism evidence="3 4">
    <name type="scientific">Marinisporobacter balticus</name>
    <dbReference type="NCBI Taxonomy" id="2018667"/>
    <lineage>
        <taxon>Bacteria</taxon>
        <taxon>Bacillati</taxon>
        <taxon>Bacillota</taxon>
        <taxon>Clostridia</taxon>
        <taxon>Peptostreptococcales</taxon>
        <taxon>Thermotaleaceae</taxon>
        <taxon>Marinisporobacter</taxon>
    </lineage>
</organism>
<sequence>MDVKLINPFIEAFLVVMPQIGFNDIKKGKMSLKDKNIKSDGVMINLGIIGDVKGNVLYGMTIENAKTIASKMMMGMSVETLDDMAQSALSELSNMLTANASINFSNMEINTNISTPTLMYGKDFNVQVNVQKVICIEILADGIPIEVNIAFNNYE</sequence>
<reference evidence="3 4" key="1">
    <citation type="submission" date="2019-03" db="EMBL/GenBank/DDBJ databases">
        <title>Genomic Encyclopedia of Type Strains, Phase IV (KMG-IV): sequencing the most valuable type-strain genomes for metagenomic binning, comparative biology and taxonomic classification.</title>
        <authorList>
            <person name="Goeker M."/>
        </authorList>
    </citation>
    <scope>NUCLEOTIDE SEQUENCE [LARGE SCALE GENOMIC DNA]</scope>
    <source>
        <strain evidence="3 4">DSM 102940</strain>
    </source>
</reference>
<evidence type="ECO:0000313" key="3">
    <source>
        <dbReference type="EMBL" id="TCO76892.1"/>
    </source>
</evidence>
<dbReference type="RefSeq" id="WP_132244177.1">
    <property type="nucleotide sequence ID" value="NZ_SLWV01000007.1"/>
</dbReference>
<dbReference type="SUPFAM" id="SSF103039">
    <property type="entry name" value="CheC-like"/>
    <property type="match status" value="1"/>
</dbReference>
<dbReference type="PANTHER" id="PTHR39452">
    <property type="entry name" value="CHEY-P PHOSPHATASE CHEX"/>
    <property type="match status" value="1"/>
</dbReference>
<dbReference type="Gene3D" id="3.40.1550.10">
    <property type="entry name" value="CheC-like"/>
    <property type="match status" value="1"/>
</dbReference>
<dbReference type="EMBL" id="SLWV01000007">
    <property type="protein sequence ID" value="TCO76892.1"/>
    <property type="molecule type" value="Genomic_DNA"/>
</dbReference>
<dbReference type="AlphaFoldDB" id="A0A4R2KVD8"/>
<dbReference type="OrthoDB" id="9788100at2"/>
<name>A0A4R2KVD8_9FIRM</name>
<comment type="caution">
    <text evidence="3">The sequence shown here is derived from an EMBL/GenBank/DDBJ whole genome shotgun (WGS) entry which is preliminary data.</text>
</comment>
<dbReference type="GO" id="GO:0006935">
    <property type="term" value="P:chemotaxis"/>
    <property type="evidence" value="ECO:0007669"/>
    <property type="project" value="UniProtKB-KW"/>
</dbReference>
<gene>
    <name evidence="3" type="ORF">EV214_10749</name>
</gene>
<dbReference type="CDD" id="cd17906">
    <property type="entry name" value="CheX"/>
    <property type="match status" value="1"/>
</dbReference>
<keyword evidence="1" id="KW-0145">Chemotaxis</keyword>
<protein>
    <submittedName>
        <fullName evidence="3">Chemotaxis protein CheX</fullName>
    </submittedName>
</protein>
<feature type="domain" description="Chemotaxis phosphatase CheX-like" evidence="2">
    <location>
        <begin position="44"/>
        <end position="136"/>
    </location>
</feature>
<dbReference type="PANTHER" id="PTHR39452:SF1">
    <property type="entry name" value="CHEY-P PHOSPHATASE CHEX"/>
    <property type="match status" value="1"/>
</dbReference>
<proteinExistence type="predicted"/>
<evidence type="ECO:0000259" key="2">
    <source>
        <dbReference type="Pfam" id="PF13690"/>
    </source>
</evidence>
<dbReference type="Proteomes" id="UP000294919">
    <property type="component" value="Unassembled WGS sequence"/>
</dbReference>
<dbReference type="InterPro" id="IPR028976">
    <property type="entry name" value="CheC-like_sf"/>
</dbReference>
<dbReference type="InterPro" id="IPR028051">
    <property type="entry name" value="CheX-like_dom"/>
</dbReference>